<name>A0ABT6B0K2_9BURK</name>
<dbReference type="InterPro" id="IPR036477">
    <property type="entry name" value="Formyl_transf_N_sf"/>
</dbReference>
<dbReference type="RefSeq" id="WP_276268373.1">
    <property type="nucleotide sequence ID" value="NZ_JARJLM010000589.1"/>
</dbReference>
<gene>
    <name evidence="2" type="ORF">P3W85_36590</name>
</gene>
<dbReference type="Proteomes" id="UP001216674">
    <property type="component" value="Unassembled WGS sequence"/>
</dbReference>
<feature type="domain" description="Formyl transferase N-terminal" evidence="1">
    <location>
        <begin position="64"/>
        <end position="180"/>
    </location>
</feature>
<reference evidence="2 3" key="1">
    <citation type="submission" date="2023-03" db="EMBL/GenBank/DDBJ databases">
        <title>Draft assemblies of triclosan tolerant bacteria isolated from returned activated sludge.</title>
        <authorList>
            <person name="Van Hamelsveld S."/>
        </authorList>
    </citation>
    <scope>NUCLEOTIDE SEQUENCE [LARGE SCALE GENOMIC DNA]</scope>
    <source>
        <strain evidence="2 3">GW210010_S58</strain>
    </source>
</reference>
<dbReference type="EMBL" id="JARJLM010000589">
    <property type="protein sequence ID" value="MDF3838411.1"/>
    <property type="molecule type" value="Genomic_DNA"/>
</dbReference>
<dbReference type="SUPFAM" id="SSF53328">
    <property type="entry name" value="Formyltransferase"/>
    <property type="match status" value="1"/>
</dbReference>
<proteinExistence type="predicted"/>
<evidence type="ECO:0000259" key="1">
    <source>
        <dbReference type="Pfam" id="PF00551"/>
    </source>
</evidence>
<keyword evidence="3" id="KW-1185">Reference proteome</keyword>
<accession>A0ABT6B0K2</accession>
<dbReference type="PANTHER" id="PTHR11138:SF5">
    <property type="entry name" value="METHIONYL-TRNA FORMYLTRANSFERASE, MITOCHONDRIAL"/>
    <property type="match status" value="1"/>
</dbReference>
<sequence length="213" mass="24000">PEPDSVDQPARPAPFSPRRFAITASDRYLGVFKAFIQRGWEPVKLFCARVDGRMHRTEAVLGLAEERKIDIQLSPMNDASLDGLRDLGCDLLVVASYQWRIGDWASRIPKAINFHPSPLPVGRGPYPLPRAILDGHVSWGASCHKVSKHFDRGDILAQRVFELSSDETHESLDLKTQRAMSRLAHEVRLRRGYALGMRPAAGRRQLLSLLDRE</sequence>
<dbReference type="Gene3D" id="3.40.50.12230">
    <property type="match status" value="1"/>
</dbReference>
<evidence type="ECO:0000313" key="2">
    <source>
        <dbReference type="EMBL" id="MDF3838411.1"/>
    </source>
</evidence>
<dbReference type="Pfam" id="PF00551">
    <property type="entry name" value="Formyl_trans_N"/>
    <property type="match status" value="1"/>
</dbReference>
<organism evidence="2 3">
    <name type="scientific">Cupriavidus basilensis</name>
    <dbReference type="NCBI Taxonomy" id="68895"/>
    <lineage>
        <taxon>Bacteria</taxon>
        <taxon>Pseudomonadati</taxon>
        <taxon>Pseudomonadota</taxon>
        <taxon>Betaproteobacteria</taxon>
        <taxon>Burkholderiales</taxon>
        <taxon>Burkholderiaceae</taxon>
        <taxon>Cupriavidus</taxon>
    </lineage>
</organism>
<dbReference type="InterPro" id="IPR002376">
    <property type="entry name" value="Formyl_transf_N"/>
</dbReference>
<dbReference type="PANTHER" id="PTHR11138">
    <property type="entry name" value="METHIONYL-TRNA FORMYLTRANSFERASE"/>
    <property type="match status" value="1"/>
</dbReference>
<evidence type="ECO:0000313" key="3">
    <source>
        <dbReference type="Proteomes" id="UP001216674"/>
    </source>
</evidence>
<protein>
    <submittedName>
        <fullName evidence="2">Formyltransferase family protein</fullName>
    </submittedName>
</protein>
<comment type="caution">
    <text evidence="2">The sequence shown here is derived from an EMBL/GenBank/DDBJ whole genome shotgun (WGS) entry which is preliminary data.</text>
</comment>
<feature type="non-terminal residue" evidence="2">
    <location>
        <position position="1"/>
    </location>
</feature>